<proteinExistence type="predicted"/>
<gene>
    <name evidence="1" type="ORF">V1517DRAFT_23260</name>
</gene>
<evidence type="ECO:0000313" key="1">
    <source>
        <dbReference type="EMBL" id="KAK9324919.1"/>
    </source>
</evidence>
<evidence type="ECO:0000313" key="2">
    <source>
        <dbReference type="Proteomes" id="UP001489719"/>
    </source>
</evidence>
<reference evidence="2" key="1">
    <citation type="journal article" date="2024" name="Front. Bioeng. Biotechnol.">
        <title>Genome-scale model development and genomic sequencing of the oleaginous clade Lipomyces.</title>
        <authorList>
            <person name="Czajka J.J."/>
            <person name="Han Y."/>
            <person name="Kim J."/>
            <person name="Mondo S.J."/>
            <person name="Hofstad B.A."/>
            <person name="Robles A."/>
            <person name="Haridas S."/>
            <person name="Riley R."/>
            <person name="LaButti K."/>
            <person name="Pangilinan J."/>
            <person name="Andreopoulos W."/>
            <person name="Lipzen A."/>
            <person name="Yan J."/>
            <person name="Wang M."/>
            <person name="Ng V."/>
            <person name="Grigoriev I.V."/>
            <person name="Spatafora J.W."/>
            <person name="Magnuson J.K."/>
            <person name="Baker S.E."/>
            <person name="Pomraning K.R."/>
        </authorList>
    </citation>
    <scope>NUCLEOTIDE SEQUENCE [LARGE SCALE GENOMIC DNA]</scope>
    <source>
        <strain evidence="2">CBS 10300</strain>
    </source>
</reference>
<dbReference type="Proteomes" id="UP001489719">
    <property type="component" value="Unassembled WGS sequence"/>
</dbReference>
<accession>A0ACC3TVF9</accession>
<sequence>MSPQPPLLASAPLDSLSYAAPSRIRAYLCPVGMVSHPRFVEFVSRLQDTAIIRLGDVTPDPRPERLMFSPQGFPDGFLVYNFVTTIDSNHAFLEDLELYRRTLAVFGLADYNNINDLTYLHGVIGALQAQHPQAVIHKIILFDCPLDQSELPSSDFICVPPKRASRVTSIRTILCDLTSALLAELPLLAKAFQSADTIVSPLARDDDYDSVMLTSSAAANNRASPAGSTGSLPSTISKDKRISYPLSHHTERQRVRRKGRSMKMIANMFLLAGRTFDALKEYTEALNVLKGVNDHLWHASSLEGIGICMLILAHIGVPFVLPNAVLPPVSPASEKKEVEPPHLLDLLPQMTNTILSLYNRSQNFPGESVPQITYAETILRTTNLLACTTFAHGWTPAARAAAVLSRPIPDGSISQSELHYGKMSIMHWISAAQAVPLDGVDAVDAARILTGIAAACGRLGFFRKRGFVLRQLVIDLIPRIIQSRQIAQPRRSTVPRPDVDDDDYWEDSHDAHIKPRDLDSGVLAVLRDICTIYGIPVDSTSEISTFGWQDVKTSILKTCIGLCQVMPDYVGIVRYTGMLFRSSAEVLSVDEQLTLVRKFWNAYTSARSMGVQDFEDEYWDPYLVRDIAVVESSLWAVPTLAPLEAASSISDLGGPFIYNPFAKKGEEEGKKQLLVLGEPVEFKVILQNPFAFELDITTMSLVGTGTSFSSDVISLVVPPRKLYPMSIYLTPTSTGVLNITGCRFQVFGCKETTSAITPTYAVVTPQSRIKSSGLDARRSSSVKSPSPWSVKHVSVDVVPALPVLRIDRVSLPHSSLMLLEGERQKFTIVLGNVSETIPVSDLSIAFSDSTTKSLNAALQQDSRSDSDKYEIETFLHKRAAVCCLTDLDDMQIPANGEAEIEIEVLGKRGLTSARIEISYSHIPESDCIPKERYVRTLALDISVTVNASIEVAGCNFVPFNYDMPMIRTGDGKSTTTNLLSKFLDTIGIPFEAMDNYCLMLLDLRNSWPSQLAVEIDSRTASNSTHTVKEIIQPGHLMRLLVPIRRISHIDSSLPIPSLSPAKQFTRPSVNSLSGDVARKEGIWSPEVERTVFWSREELLRALSARWTDNVSATAAPRSGAVELRALRITPQMVDIIRVDDVVVNLSLASSKYIRKSGKYHWIVEADAFVTLVSSVTSHSKTENVSGILRIQPALRNLPASIALDINRRILFNGILQLPVIDIKSSETRHVETDFVVLARGEYEFLASFQVTTTDFGGNGKRYISREKLVISVN</sequence>
<comment type="caution">
    <text evidence="1">The sequence shown here is derived from an EMBL/GenBank/DDBJ whole genome shotgun (WGS) entry which is preliminary data.</text>
</comment>
<dbReference type="EMBL" id="MU970045">
    <property type="protein sequence ID" value="KAK9324919.1"/>
    <property type="molecule type" value="Genomic_DNA"/>
</dbReference>
<protein>
    <submittedName>
        <fullName evidence="1">TRAPP II complex</fullName>
    </submittedName>
</protein>
<keyword evidence="2" id="KW-1185">Reference proteome</keyword>
<organism evidence="1 2">
    <name type="scientific">Lipomyces orientalis</name>
    <dbReference type="NCBI Taxonomy" id="1233043"/>
    <lineage>
        <taxon>Eukaryota</taxon>
        <taxon>Fungi</taxon>
        <taxon>Dikarya</taxon>
        <taxon>Ascomycota</taxon>
        <taxon>Saccharomycotina</taxon>
        <taxon>Lipomycetes</taxon>
        <taxon>Lipomycetales</taxon>
        <taxon>Lipomycetaceae</taxon>
        <taxon>Lipomyces</taxon>
    </lineage>
</organism>
<name>A0ACC3TVF9_9ASCO</name>